<keyword evidence="4" id="KW-0560">Oxidoreductase</keyword>
<organism evidence="8 9">
    <name type="scientific">Ensete ventricosum</name>
    <name type="common">Abyssinian banana</name>
    <name type="synonym">Musa ensete</name>
    <dbReference type="NCBI Taxonomy" id="4639"/>
    <lineage>
        <taxon>Eukaryota</taxon>
        <taxon>Viridiplantae</taxon>
        <taxon>Streptophyta</taxon>
        <taxon>Embryophyta</taxon>
        <taxon>Tracheophyta</taxon>
        <taxon>Spermatophyta</taxon>
        <taxon>Magnoliopsida</taxon>
        <taxon>Liliopsida</taxon>
        <taxon>Zingiberales</taxon>
        <taxon>Musaceae</taxon>
        <taxon>Ensete</taxon>
    </lineage>
</organism>
<feature type="compositionally biased region" description="Low complexity" evidence="6">
    <location>
        <begin position="346"/>
        <end position="357"/>
    </location>
</feature>
<keyword evidence="7" id="KW-0812">Transmembrane</keyword>
<keyword evidence="7" id="KW-1133">Transmembrane helix</keyword>
<accession>A0A427A6Z6</accession>
<feature type="compositionally biased region" description="Basic and acidic residues" evidence="6">
    <location>
        <begin position="83"/>
        <end position="103"/>
    </location>
</feature>
<sequence length="390" mass="42839">MAAGISAAATTLISCCFPGEPSLPPKAAGDCLLLFRSSPGRASALRPWRRRATAVCFVLKEVSKDAEKNSRYTSTEVDPQGEETERSDALRASSERRTAERTARKQSERRAYLIAAVLSSLGITSMAVAAVYYRFSWQMEVGRSASRRAQELICAAGRRGSADGDVRDVRPLCRRGGKPSFLSYFFSLVGMEFWARWAHRALWHASLWNMHESHHRPRDGPFELNDVFAIINAVPAISLMAYGFLNRGLLPGLCFGAVILSSLPFRPVPGSPRLVSSYFLHHLRLTQSSPRPKPAGPRDHAVRDGLHVRPRRAGPPQVPRGPHRQRPLLPPGGRRPPGTAVRFGSRRTSTTTTPTAGSSNLVHIFCVAAGRSTTWTSSTGCRMGCSWDPR</sequence>
<dbReference type="PANTHER" id="PTHR31899:SF9">
    <property type="entry name" value="BETA-CAROTENE 3-HYDROXYLASE 1, CHLOROPLASTIC"/>
    <property type="match status" value="1"/>
</dbReference>
<comment type="subcellular location">
    <subcellularLocation>
        <location evidence="1">Plastid</location>
        <location evidence="1">Chloroplast membrane</location>
        <topology evidence="1">Multi-pass membrane protein</topology>
    </subcellularLocation>
</comment>
<dbReference type="InterPro" id="IPR045019">
    <property type="entry name" value="BETA-OHASE-like"/>
</dbReference>
<evidence type="ECO:0000256" key="1">
    <source>
        <dbReference type="ARBA" id="ARBA00004508"/>
    </source>
</evidence>
<evidence type="ECO:0000313" key="8">
    <source>
        <dbReference type="EMBL" id="RRT72022.1"/>
    </source>
</evidence>
<comment type="similarity">
    <text evidence="2">Belongs to the sterol desaturase family.</text>
</comment>
<name>A0A427A6Z6_ENSVE</name>
<reference evidence="8 9" key="1">
    <citation type="journal article" date="2014" name="Agronomy (Basel)">
        <title>A Draft Genome Sequence for Ensete ventricosum, the Drought-Tolerant Tree Against Hunger.</title>
        <authorList>
            <person name="Harrison J."/>
            <person name="Moore K.A."/>
            <person name="Paszkiewicz K."/>
            <person name="Jones T."/>
            <person name="Grant M."/>
            <person name="Ambacheew D."/>
            <person name="Muzemil S."/>
            <person name="Studholme D.J."/>
        </authorList>
    </citation>
    <scope>NUCLEOTIDE SEQUENCE [LARGE SCALE GENOMIC DNA]</scope>
</reference>
<feature type="compositionally biased region" description="Basic and acidic residues" evidence="6">
    <location>
        <begin position="296"/>
        <end position="307"/>
    </location>
</feature>
<dbReference type="PANTHER" id="PTHR31899">
    <property type="entry name" value="BETA-CAROTENE 3-HYDROXYLASE 1, CHLOROPLASTIC"/>
    <property type="match status" value="1"/>
</dbReference>
<comment type="caution">
    <text evidence="8">The sequence shown here is derived from an EMBL/GenBank/DDBJ whole genome shotgun (WGS) entry which is preliminary data.</text>
</comment>
<keyword evidence="7" id="KW-0472">Membrane</keyword>
<evidence type="ECO:0000256" key="3">
    <source>
        <dbReference type="ARBA" id="ARBA00022746"/>
    </source>
</evidence>
<evidence type="ECO:0000256" key="7">
    <source>
        <dbReference type="SAM" id="Phobius"/>
    </source>
</evidence>
<evidence type="ECO:0000313" key="9">
    <source>
        <dbReference type="Proteomes" id="UP000287651"/>
    </source>
</evidence>
<feature type="region of interest" description="Disordered" evidence="6">
    <location>
        <begin position="287"/>
        <end position="357"/>
    </location>
</feature>
<dbReference type="GO" id="GO:0010291">
    <property type="term" value="F:beta-carotene 3-hydroxylase activity"/>
    <property type="evidence" value="ECO:0007669"/>
    <property type="project" value="UniProtKB-EC"/>
</dbReference>
<evidence type="ECO:0000256" key="2">
    <source>
        <dbReference type="ARBA" id="ARBA00009324"/>
    </source>
</evidence>
<evidence type="ECO:0000256" key="5">
    <source>
        <dbReference type="ARBA" id="ARBA00026097"/>
    </source>
</evidence>
<evidence type="ECO:0000256" key="4">
    <source>
        <dbReference type="ARBA" id="ARBA00023002"/>
    </source>
</evidence>
<dbReference type="Proteomes" id="UP000287651">
    <property type="component" value="Unassembled WGS sequence"/>
</dbReference>
<dbReference type="GO" id="GO:0016123">
    <property type="term" value="P:xanthophyll biosynthetic process"/>
    <property type="evidence" value="ECO:0007669"/>
    <property type="project" value="TreeGrafter"/>
</dbReference>
<evidence type="ECO:0000256" key="6">
    <source>
        <dbReference type="SAM" id="MobiDB-lite"/>
    </source>
</evidence>
<protein>
    <recommendedName>
        <fullName evidence="5">beta-carotene 3-hydroxylase</fullName>
        <ecNumber evidence="5">1.14.15.24</ecNumber>
    </recommendedName>
</protein>
<dbReference type="GO" id="GO:0016119">
    <property type="term" value="P:carotene metabolic process"/>
    <property type="evidence" value="ECO:0007669"/>
    <property type="project" value="TreeGrafter"/>
</dbReference>
<keyword evidence="3" id="KW-0125">Carotenoid biosynthesis</keyword>
<feature type="region of interest" description="Disordered" evidence="6">
    <location>
        <begin position="68"/>
        <end position="103"/>
    </location>
</feature>
<dbReference type="AlphaFoldDB" id="A0A427A6Z6"/>
<proteinExistence type="inferred from homology"/>
<gene>
    <name evidence="8" type="ORF">B296_00014220</name>
</gene>
<dbReference type="EMBL" id="AMZH03003536">
    <property type="protein sequence ID" value="RRT72022.1"/>
    <property type="molecule type" value="Genomic_DNA"/>
</dbReference>
<feature type="transmembrane region" description="Helical" evidence="7">
    <location>
        <begin position="111"/>
        <end position="133"/>
    </location>
</feature>
<dbReference type="EC" id="1.14.15.24" evidence="5"/>
<dbReference type="GO" id="GO:0031969">
    <property type="term" value="C:chloroplast membrane"/>
    <property type="evidence" value="ECO:0007669"/>
    <property type="project" value="UniProtKB-SubCell"/>
</dbReference>